<dbReference type="Gene3D" id="3.40.50.2000">
    <property type="entry name" value="Glycogen Phosphorylase B"/>
    <property type="match status" value="2"/>
</dbReference>
<dbReference type="AlphaFoldDB" id="A0A9E8HMC9"/>
<evidence type="ECO:0000259" key="1">
    <source>
        <dbReference type="Pfam" id="PF13439"/>
    </source>
</evidence>
<reference evidence="2" key="1">
    <citation type="submission" date="2022-07" db="EMBL/GenBank/DDBJ databases">
        <title>Alkalimarinus sp. nov., isolated from gut of a Alitta virens.</title>
        <authorList>
            <person name="Yang A.I."/>
            <person name="Shin N.-R."/>
        </authorList>
    </citation>
    <scope>NUCLEOTIDE SEQUENCE</scope>
    <source>
        <strain evidence="2">FA028</strain>
    </source>
</reference>
<organism evidence="2 3">
    <name type="scientific">Alkalimarinus sediminis</name>
    <dbReference type="NCBI Taxonomy" id="1632866"/>
    <lineage>
        <taxon>Bacteria</taxon>
        <taxon>Pseudomonadati</taxon>
        <taxon>Pseudomonadota</taxon>
        <taxon>Gammaproteobacteria</taxon>
        <taxon>Alteromonadales</taxon>
        <taxon>Alteromonadaceae</taxon>
        <taxon>Alkalimarinus</taxon>
    </lineage>
</organism>
<proteinExistence type="predicted"/>
<dbReference type="Proteomes" id="UP001164472">
    <property type="component" value="Chromosome"/>
</dbReference>
<dbReference type="EMBL" id="CP101527">
    <property type="protein sequence ID" value="UZW75987.1"/>
    <property type="molecule type" value="Genomic_DNA"/>
</dbReference>
<gene>
    <name evidence="2" type="ORF">NNL22_05230</name>
</gene>
<protein>
    <submittedName>
        <fullName evidence="2">Glycosyltransferase family 4 protein</fullName>
    </submittedName>
</protein>
<dbReference type="InterPro" id="IPR050194">
    <property type="entry name" value="Glycosyltransferase_grp1"/>
</dbReference>
<dbReference type="SUPFAM" id="SSF53756">
    <property type="entry name" value="UDP-Glycosyltransferase/glycogen phosphorylase"/>
    <property type="match status" value="1"/>
</dbReference>
<dbReference type="CDD" id="cd03801">
    <property type="entry name" value="GT4_PimA-like"/>
    <property type="match status" value="1"/>
</dbReference>
<dbReference type="PANTHER" id="PTHR45947:SF3">
    <property type="entry name" value="SULFOQUINOVOSYL TRANSFERASE SQD2"/>
    <property type="match status" value="1"/>
</dbReference>
<name>A0A9E8HMC9_9ALTE</name>
<dbReference type="RefSeq" id="WP_251812235.1">
    <property type="nucleotide sequence ID" value="NZ_CP101527.1"/>
</dbReference>
<feature type="domain" description="Glycosyltransferase subfamily 4-like N-terminal" evidence="1">
    <location>
        <begin position="17"/>
        <end position="149"/>
    </location>
</feature>
<dbReference type="Pfam" id="PF13439">
    <property type="entry name" value="Glyco_transf_4"/>
    <property type="match status" value="1"/>
</dbReference>
<dbReference type="GO" id="GO:0016757">
    <property type="term" value="F:glycosyltransferase activity"/>
    <property type="evidence" value="ECO:0007669"/>
    <property type="project" value="TreeGrafter"/>
</dbReference>
<evidence type="ECO:0000313" key="3">
    <source>
        <dbReference type="Proteomes" id="UP001164472"/>
    </source>
</evidence>
<keyword evidence="3" id="KW-1185">Reference proteome</keyword>
<dbReference type="Pfam" id="PF13692">
    <property type="entry name" value="Glyco_trans_1_4"/>
    <property type="match status" value="1"/>
</dbReference>
<sequence>MANKALKLFMVIDSRSVGGIETHVINLATGLAKRNHHVSIVLLNYHTKHPIIRTLSSFKVPVIALDGRPWDLINAIKDQQPDLIHTHGYKANIIGRFAAARTKTPCISTFHNGDMGSGKLRLYTALDIWSSKYSTNIAVSDEIADRLKGQCAATLPNFIPSQQVTAAPKGRQIAFVGRLDEVKNPALFCQLAELFLGDEFHVYGDGVLRSALEKNAPPNLYFHGTVDDMQRRWHEIDLLVMPSLNEGLPLAALEAMANRVPVIATKVGDLPKLIQHNRNGFLFDGTLSALQSMLQQWLEINSTTQNLVRDKAVDTITTHYSEDAVIPKILAIYHTALSTNLLGENTYAIQ</sequence>
<dbReference type="PANTHER" id="PTHR45947">
    <property type="entry name" value="SULFOQUINOVOSYL TRANSFERASE SQD2"/>
    <property type="match status" value="1"/>
</dbReference>
<dbReference type="KEGG" id="asem:NNL22_05230"/>
<dbReference type="InterPro" id="IPR028098">
    <property type="entry name" value="Glyco_trans_4-like_N"/>
</dbReference>
<accession>A0A9E8HMC9</accession>
<evidence type="ECO:0000313" key="2">
    <source>
        <dbReference type="EMBL" id="UZW75987.1"/>
    </source>
</evidence>